<dbReference type="PANTHER" id="PTHR41700:SF1">
    <property type="entry name" value="N-ACETYLTRANSFERASE DOMAIN-CONTAINING PROTEIN"/>
    <property type="match status" value="1"/>
</dbReference>
<evidence type="ECO:0000313" key="2">
    <source>
        <dbReference type="Proteomes" id="UP000093355"/>
    </source>
</evidence>
<dbReference type="PANTHER" id="PTHR41700">
    <property type="entry name" value="GCN5-RELATED N-ACETYLTRANSFERASE"/>
    <property type="match status" value="1"/>
</dbReference>
<comment type="caution">
    <text evidence="1">The sequence shown here is derived from an EMBL/GenBank/DDBJ whole genome shotgun (WGS) entry which is preliminary data.</text>
</comment>
<dbReference type="AlphaFoldDB" id="A0A1B9NGB8"/>
<dbReference type="InterPro" id="IPR038764">
    <property type="entry name" value="GNAT_N_AcTrfase_prd"/>
</dbReference>
<accession>A0A1B9NGB8</accession>
<keyword evidence="2" id="KW-1185">Reference proteome</keyword>
<proteinExistence type="predicted"/>
<dbReference type="STRING" id="904291.A7J15_00600"/>
<protein>
    <submittedName>
        <fullName evidence="1">Uncharacterized protein</fullName>
    </submittedName>
</protein>
<name>A0A1B9NGB8_9MICO</name>
<dbReference type="EMBL" id="LXMD01000012">
    <property type="protein sequence ID" value="OCG75594.1"/>
    <property type="molecule type" value="Genomic_DNA"/>
</dbReference>
<evidence type="ECO:0000313" key="1">
    <source>
        <dbReference type="EMBL" id="OCG75594.1"/>
    </source>
</evidence>
<dbReference type="SUPFAM" id="SSF55729">
    <property type="entry name" value="Acyl-CoA N-acyltransferases (Nat)"/>
    <property type="match status" value="1"/>
</dbReference>
<dbReference type="InterPro" id="IPR016181">
    <property type="entry name" value="Acyl_CoA_acyltransferase"/>
</dbReference>
<dbReference type="RefSeq" id="WP_067022825.1">
    <property type="nucleotide sequence ID" value="NZ_CP038256.1"/>
</dbReference>
<reference evidence="1 2" key="1">
    <citation type="submission" date="2016-05" db="EMBL/GenBank/DDBJ databases">
        <authorList>
            <person name="Lavstsen T."/>
            <person name="Jespersen J.S."/>
        </authorList>
    </citation>
    <scope>NUCLEOTIDE SEQUENCE [LARGE SCALE GENOMIC DNA]</scope>
    <source>
        <strain evidence="1 2">YLB-01</strain>
    </source>
</reference>
<gene>
    <name evidence="1" type="ORF">A7J15_00600</name>
</gene>
<dbReference type="Proteomes" id="UP000093355">
    <property type="component" value="Unassembled WGS sequence"/>
</dbReference>
<organism evidence="1 2">
    <name type="scientific">Microbacterium sediminis</name>
    <dbReference type="NCBI Taxonomy" id="904291"/>
    <lineage>
        <taxon>Bacteria</taxon>
        <taxon>Bacillati</taxon>
        <taxon>Actinomycetota</taxon>
        <taxon>Actinomycetes</taxon>
        <taxon>Micrococcales</taxon>
        <taxon>Microbacteriaceae</taxon>
        <taxon>Microbacterium</taxon>
    </lineage>
</organism>
<dbReference type="OrthoDB" id="9797990at2"/>
<sequence length="250" mass="27360">MNAPSADLVLEEARAIEPLREVSALLESVWGRTPEGAPMHSDTMRSLVHAGGLVTAVRDERGVLLGAGVLVRDVPGVAYGLIAAAAPGHTDRGIGYTIKQHQRTWCLDRDIREIRWTFDPLMSRNARFNLVKLGAVAVAYTPSFYGEMIDAINRGDDSDRLVASWILDAAPRDPIEPDLDAPALGDVPIDDAHGTWIGVPRDIDALRERDRDAAVAWRRQVRAQMLPLFEAGARATHFSRSGHYLLKASA</sequence>